<evidence type="ECO:0000259" key="1">
    <source>
        <dbReference type="Pfam" id="PF23416"/>
    </source>
</evidence>
<dbReference type="Pfam" id="PF23416">
    <property type="entry name" value="DUF7107"/>
    <property type="match status" value="2"/>
</dbReference>
<feature type="domain" description="DUF7107" evidence="1">
    <location>
        <begin position="121"/>
        <end position="167"/>
    </location>
</feature>
<feature type="domain" description="DUF7107" evidence="1">
    <location>
        <begin position="64"/>
        <end position="111"/>
    </location>
</feature>
<dbReference type="Proteomes" id="UP000046395">
    <property type="component" value="Unassembled WGS sequence"/>
</dbReference>
<evidence type="ECO:0000313" key="3">
    <source>
        <dbReference type="WBParaSite" id="TMUE_1000002748.1"/>
    </source>
</evidence>
<evidence type="ECO:0000313" key="2">
    <source>
        <dbReference type="Proteomes" id="UP000046395"/>
    </source>
</evidence>
<proteinExistence type="predicted"/>
<reference evidence="3" key="1">
    <citation type="submission" date="2019-12" db="UniProtKB">
        <authorList>
            <consortium name="WormBaseParasite"/>
        </authorList>
    </citation>
    <scope>IDENTIFICATION</scope>
</reference>
<accession>A0A5S6Q6E6</accession>
<dbReference type="WBParaSite" id="TMUE_1000002748.1">
    <property type="protein sequence ID" value="TMUE_1000002748.1"/>
    <property type="gene ID" value="WBGene00291344"/>
</dbReference>
<dbReference type="AlphaFoldDB" id="A0A5S6Q6E6"/>
<name>A0A5S6Q6E6_TRIMR</name>
<organism evidence="2 3">
    <name type="scientific">Trichuris muris</name>
    <name type="common">Mouse whipworm</name>
    <dbReference type="NCBI Taxonomy" id="70415"/>
    <lineage>
        <taxon>Eukaryota</taxon>
        <taxon>Metazoa</taxon>
        <taxon>Ecdysozoa</taxon>
        <taxon>Nematoda</taxon>
        <taxon>Enoplea</taxon>
        <taxon>Dorylaimia</taxon>
        <taxon>Trichinellida</taxon>
        <taxon>Trichuridae</taxon>
        <taxon>Trichuris</taxon>
    </lineage>
</organism>
<protein>
    <submittedName>
        <fullName evidence="3">EB domain-containing protein</fullName>
    </submittedName>
</protein>
<sequence length="175" mass="18524">MGGDYPELPLFKHAKRFAPSGTAYGSPLINEPKDKVSANGAGARSMQFALLLAMLAFLERALACVKHSDCVGQQMCVSAKCVPAKPAGGMCNTDEQCETELDQACISGICMVPLITPAGKKCRTYSDCPGQRLCVQSKCVAAVTTGTTCDSDKLCPIGQTCRYGACWVPYQKPTG</sequence>
<dbReference type="STRING" id="70415.A0A5S6Q6E6"/>
<dbReference type="InterPro" id="IPR055531">
    <property type="entry name" value="DUF7107"/>
</dbReference>
<keyword evidence="2" id="KW-1185">Reference proteome</keyword>